<reference evidence="6 7" key="1">
    <citation type="submission" date="2016-10" db="EMBL/GenBank/DDBJ databases">
        <authorList>
            <person name="de Groot N.N."/>
        </authorList>
    </citation>
    <scope>NUCLEOTIDE SEQUENCE [LARGE SCALE GENOMIC DNA]</scope>
    <source>
        <strain evidence="6 7">L14</strain>
    </source>
</reference>
<evidence type="ECO:0000313" key="6">
    <source>
        <dbReference type="EMBL" id="SFB10914.1"/>
    </source>
</evidence>
<evidence type="ECO:0000256" key="2">
    <source>
        <dbReference type="ARBA" id="ARBA00022670"/>
    </source>
</evidence>
<dbReference type="SUPFAM" id="SSF54001">
    <property type="entry name" value="Cysteine proteinases"/>
    <property type="match status" value="1"/>
</dbReference>
<proteinExistence type="inferred from homology"/>
<dbReference type="InterPro" id="IPR000064">
    <property type="entry name" value="NLP_P60_dom"/>
</dbReference>
<dbReference type="Pfam" id="PF00877">
    <property type="entry name" value="NLPC_P60"/>
    <property type="match status" value="1"/>
</dbReference>
<evidence type="ECO:0000256" key="3">
    <source>
        <dbReference type="ARBA" id="ARBA00022801"/>
    </source>
</evidence>
<dbReference type="EMBL" id="FOJX01000011">
    <property type="protein sequence ID" value="SFB10914.1"/>
    <property type="molecule type" value="Genomic_DNA"/>
</dbReference>
<name>A0A1I0YC70_SELRU</name>
<keyword evidence="2" id="KW-0645">Protease</keyword>
<gene>
    <name evidence="6" type="ORF">SAMN05216587_111110</name>
</gene>
<dbReference type="InterPro" id="IPR038765">
    <property type="entry name" value="Papain-like_cys_pep_sf"/>
</dbReference>
<evidence type="ECO:0000256" key="4">
    <source>
        <dbReference type="ARBA" id="ARBA00022807"/>
    </source>
</evidence>
<protein>
    <submittedName>
        <fullName evidence="6">NlpC/P60 family protein</fullName>
    </submittedName>
</protein>
<evidence type="ECO:0000259" key="5">
    <source>
        <dbReference type="PROSITE" id="PS51935"/>
    </source>
</evidence>
<dbReference type="PROSITE" id="PS51935">
    <property type="entry name" value="NLPC_P60"/>
    <property type="match status" value="1"/>
</dbReference>
<evidence type="ECO:0000256" key="1">
    <source>
        <dbReference type="ARBA" id="ARBA00007074"/>
    </source>
</evidence>
<comment type="similarity">
    <text evidence="1">Belongs to the peptidase C40 family.</text>
</comment>
<accession>A0A1I0YC70</accession>
<organism evidence="6 7">
    <name type="scientific">Selenomonas ruminantium</name>
    <dbReference type="NCBI Taxonomy" id="971"/>
    <lineage>
        <taxon>Bacteria</taxon>
        <taxon>Bacillati</taxon>
        <taxon>Bacillota</taxon>
        <taxon>Negativicutes</taxon>
        <taxon>Selenomonadales</taxon>
        <taxon>Selenomonadaceae</taxon>
        <taxon>Selenomonas</taxon>
    </lineage>
</organism>
<dbReference type="RefSeq" id="WP_074816876.1">
    <property type="nucleotide sequence ID" value="NZ_FOJX01000011.1"/>
</dbReference>
<feature type="domain" description="NlpC/P60" evidence="5">
    <location>
        <begin position="1"/>
        <end position="136"/>
    </location>
</feature>
<keyword evidence="3" id="KW-0378">Hydrolase</keyword>
<evidence type="ECO:0000313" key="7">
    <source>
        <dbReference type="Proteomes" id="UP000183843"/>
    </source>
</evidence>
<sequence>MEDISKFIGITHGYGGADFDKCDCFGLVQLFYKEHGWPQKFEDGQPYPEEYEYAQPKFWRRLYEYMLRNFTQVGYDELSFGDVVVFEINRCIHLGIYLEYGKLLAMEVPTVAGETESTIYHRNMWTKCFKYGFRRKA</sequence>
<dbReference type="GO" id="GO:0006508">
    <property type="term" value="P:proteolysis"/>
    <property type="evidence" value="ECO:0007669"/>
    <property type="project" value="UniProtKB-KW"/>
</dbReference>
<dbReference type="GO" id="GO:0008234">
    <property type="term" value="F:cysteine-type peptidase activity"/>
    <property type="evidence" value="ECO:0007669"/>
    <property type="project" value="UniProtKB-KW"/>
</dbReference>
<dbReference type="AlphaFoldDB" id="A0A1I0YC70"/>
<dbReference type="Gene3D" id="3.90.1720.10">
    <property type="entry name" value="endopeptidase domain like (from Nostoc punctiforme)"/>
    <property type="match status" value="1"/>
</dbReference>
<keyword evidence="4" id="KW-0788">Thiol protease</keyword>
<dbReference type="Proteomes" id="UP000183843">
    <property type="component" value="Unassembled WGS sequence"/>
</dbReference>